<dbReference type="Pfam" id="PF00903">
    <property type="entry name" value="Glyoxalase"/>
    <property type="match status" value="1"/>
</dbReference>
<dbReference type="OrthoDB" id="9798201at2"/>
<evidence type="ECO:0000259" key="1">
    <source>
        <dbReference type="PROSITE" id="PS51819"/>
    </source>
</evidence>
<feature type="domain" description="VOC" evidence="1">
    <location>
        <begin position="4"/>
        <end position="128"/>
    </location>
</feature>
<dbReference type="InterPro" id="IPR029068">
    <property type="entry name" value="Glyas_Bleomycin-R_OHBP_Dase"/>
</dbReference>
<dbReference type="PANTHER" id="PTHR36503">
    <property type="entry name" value="BLR2520 PROTEIN"/>
    <property type="match status" value="1"/>
</dbReference>
<dbReference type="InterPro" id="IPR037523">
    <property type="entry name" value="VOC_core"/>
</dbReference>
<sequence length="131" mass="14342">MNVRLKVVELVVQDMGRSLAFYRLLGLDVPAAADGEPHVEHELPGGLKIAWDTVETIESFHPGFTFHPGAGNMALAFEADSPEEVDKVYAELTAAGYEGEMEPFDAFWGQRYAVVHDPDGNGVDIFAPLPR</sequence>
<accession>A0A3A4AGC6</accession>
<gene>
    <name evidence="2" type="ORF">D5H75_28410</name>
</gene>
<dbReference type="PROSITE" id="PS51819">
    <property type="entry name" value="VOC"/>
    <property type="match status" value="1"/>
</dbReference>
<organism evidence="2 3">
    <name type="scientific">Bailinhaonella thermotolerans</name>
    <dbReference type="NCBI Taxonomy" id="1070861"/>
    <lineage>
        <taxon>Bacteria</taxon>
        <taxon>Bacillati</taxon>
        <taxon>Actinomycetota</taxon>
        <taxon>Actinomycetes</taxon>
        <taxon>Streptosporangiales</taxon>
        <taxon>Streptosporangiaceae</taxon>
        <taxon>Bailinhaonella</taxon>
    </lineage>
</organism>
<dbReference type="Proteomes" id="UP000265768">
    <property type="component" value="Unassembled WGS sequence"/>
</dbReference>
<keyword evidence="3" id="KW-1185">Reference proteome</keyword>
<proteinExistence type="predicted"/>
<dbReference type="EMBL" id="QZEY01000014">
    <property type="protein sequence ID" value="RJL24723.1"/>
    <property type="molecule type" value="Genomic_DNA"/>
</dbReference>
<dbReference type="AlphaFoldDB" id="A0A3A4AGC6"/>
<reference evidence="2 3" key="1">
    <citation type="submission" date="2018-09" db="EMBL/GenBank/DDBJ databases">
        <title>YIM 75507 draft genome.</title>
        <authorList>
            <person name="Tang S."/>
            <person name="Feng Y."/>
        </authorList>
    </citation>
    <scope>NUCLEOTIDE SEQUENCE [LARGE SCALE GENOMIC DNA]</scope>
    <source>
        <strain evidence="2 3">YIM 75507</strain>
    </source>
</reference>
<comment type="caution">
    <text evidence="2">The sequence shown here is derived from an EMBL/GenBank/DDBJ whole genome shotgun (WGS) entry which is preliminary data.</text>
</comment>
<name>A0A3A4AGC6_9ACTN</name>
<evidence type="ECO:0000313" key="2">
    <source>
        <dbReference type="EMBL" id="RJL24723.1"/>
    </source>
</evidence>
<evidence type="ECO:0000313" key="3">
    <source>
        <dbReference type="Proteomes" id="UP000265768"/>
    </source>
</evidence>
<protein>
    <submittedName>
        <fullName evidence="2">Glyoxalase</fullName>
    </submittedName>
</protein>
<dbReference type="SUPFAM" id="SSF54593">
    <property type="entry name" value="Glyoxalase/Bleomycin resistance protein/Dihydroxybiphenyl dioxygenase"/>
    <property type="match status" value="1"/>
</dbReference>
<dbReference type="InterPro" id="IPR004360">
    <property type="entry name" value="Glyas_Fos-R_dOase_dom"/>
</dbReference>
<dbReference type="Gene3D" id="3.10.180.10">
    <property type="entry name" value="2,3-Dihydroxybiphenyl 1,2-Dioxygenase, domain 1"/>
    <property type="match status" value="1"/>
</dbReference>
<dbReference type="RefSeq" id="WP_119929640.1">
    <property type="nucleotide sequence ID" value="NZ_QZEY01000014.1"/>
</dbReference>
<dbReference type="PANTHER" id="PTHR36503:SF3">
    <property type="entry name" value="BLR0126 PROTEIN"/>
    <property type="match status" value="1"/>
</dbReference>